<sequence length="166" mass="18372">MTKYAGAQDTYRELVEESNESWLLGLVAFAVVEEQRVEWMRHYEKSHGALPTADQVHGWYEQQPPGALLRAKGTAENALLAYSEQVSAELDAEYRKEIENGIVVGEIKELKQFWPQFGVNVAGGLTSALLFAAILTVVAFLVFNDTSPVEMVKKSNQSSVGVEHGN</sequence>
<evidence type="ECO:0000313" key="2">
    <source>
        <dbReference type="EMBL" id="QPS11082.1"/>
    </source>
</evidence>
<dbReference type="OMA" id="VEWMRHY"/>
<evidence type="ECO:0000313" key="3">
    <source>
        <dbReference type="Proteomes" id="UP000594778"/>
    </source>
</evidence>
<protein>
    <submittedName>
        <fullName evidence="2">Uncharacterized protein</fullName>
    </submittedName>
</protein>
<reference evidence="2 3" key="1">
    <citation type="submission" date="2020-12" db="EMBL/GenBank/DDBJ databases">
        <title>FDA dAtabase for Regulatory Grade micrObial Sequences (FDA-ARGOS): Supporting development and validation of Infectious Disease Dx tests.</title>
        <authorList>
            <person name="Sproer C."/>
            <person name="Gronow S."/>
            <person name="Severitt S."/>
            <person name="Schroder I."/>
            <person name="Tallon L."/>
            <person name="Sadzewicz L."/>
            <person name="Zhao X."/>
            <person name="Boylan J."/>
            <person name="Ott S."/>
            <person name="Bowen H."/>
            <person name="Vavikolanu K."/>
            <person name="Mehta A."/>
            <person name="Aluvathingal J."/>
            <person name="Nadendla S."/>
            <person name="Lowell S."/>
            <person name="Myers T."/>
            <person name="Yan Y."/>
            <person name="Sichtig H."/>
        </authorList>
    </citation>
    <scope>NUCLEOTIDE SEQUENCE [LARGE SCALE GENOMIC DNA]</scope>
    <source>
        <strain evidence="2 3">FDAARGOS_909</strain>
    </source>
</reference>
<gene>
    <name evidence="2" type="ORF">I6G66_14240</name>
</gene>
<keyword evidence="1" id="KW-0472">Membrane</keyword>
<dbReference type="Proteomes" id="UP000594778">
    <property type="component" value="Chromosome"/>
</dbReference>
<name>A0A7T2W244_DELAC</name>
<dbReference type="EMBL" id="CP065668">
    <property type="protein sequence ID" value="QPS11082.1"/>
    <property type="molecule type" value="Genomic_DNA"/>
</dbReference>
<dbReference type="GeneID" id="24115149"/>
<feature type="transmembrane region" description="Helical" evidence="1">
    <location>
        <begin position="117"/>
        <end position="143"/>
    </location>
</feature>
<keyword evidence="1" id="KW-0812">Transmembrane</keyword>
<organism evidence="2 3">
    <name type="scientific">Delftia acidovorans</name>
    <name type="common">Pseudomonas acidovorans</name>
    <name type="synonym">Comamonas acidovorans</name>
    <dbReference type="NCBI Taxonomy" id="80866"/>
    <lineage>
        <taxon>Bacteria</taxon>
        <taxon>Pseudomonadati</taxon>
        <taxon>Pseudomonadota</taxon>
        <taxon>Betaproteobacteria</taxon>
        <taxon>Burkholderiales</taxon>
        <taxon>Comamonadaceae</taxon>
        <taxon>Delftia</taxon>
    </lineage>
</organism>
<dbReference type="RefSeq" id="WP_012203675.1">
    <property type="nucleotide sequence ID" value="NZ_CANENH010000005.1"/>
</dbReference>
<accession>A0A7T2W244</accession>
<evidence type="ECO:0000256" key="1">
    <source>
        <dbReference type="SAM" id="Phobius"/>
    </source>
</evidence>
<proteinExistence type="predicted"/>
<dbReference type="AlphaFoldDB" id="A0A7T2W244"/>
<keyword evidence="1" id="KW-1133">Transmembrane helix</keyword>